<evidence type="ECO:0000256" key="2">
    <source>
        <dbReference type="ARBA" id="ARBA00022737"/>
    </source>
</evidence>
<dbReference type="PROSITE" id="PS51375">
    <property type="entry name" value="PPR"/>
    <property type="match status" value="12"/>
</dbReference>
<reference evidence="3 4" key="1">
    <citation type="journal article" date="2013" name="Nat. Genet.">
        <title>The high-quality draft genome of peach (Prunus persica) identifies unique patterns of genetic diversity, domestication and genome evolution.</title>
        <authorList>
            <consortium name="International Peach Genome Initiative"/>
            <person name="Verde I."/>
            <person name="Abbott A.G."/>
            <person name="Scalabrin S."/>
            <person name="Jung S."/>
            <person name="Shu S."/>
            <person name="Marroni F."/>
            <person name="Zhebentyayeva T."/>
            <person name="Dettori M.T."/>
            <person name="Grimwood J."/>
            <person name="Cattonaro F."/>
            <person name="Zuccolo A."/>
            <person name="Rossini L."/>
            <person name="Jenkins J."/>
            <person name="Vendramin E."/>
            <person name="Meisel L.A."/>
            <person name="Decroocq V."/>
            <person name="Sosinski B."/>
            <person name="Prochnik S."/>
            <person name="Mitros T."/>
            <person name="Policriti A."/>
            <person name="Cipriani G."/>
            <person name="Dondini L."/>
            <person name="Ficklin S."/>
            <person name="Goodstein D.M."/>
            <person name="Xuan P."/>
            <person name="Del Fabbro C."/>
            <person name="Aramini V."/>
            <person name="Copetti D."/>
            <person name="Gonzalez S."/>
            <person name="Horner D.S."/>
            <person name="Falchi R."/>
            <person name="Lucas S."/>
            <person name="Mica E."/>
            <person name="Maldonado J."/>
            <person name="Lazzari B."/>
            <person name="Bielenberg D."/>
            <person name="Pirona R."/>
            <person name="Miculan M."/>
            <person name="Barakat A."/>
            <person name="Testolin R."/>
            <person name="Stella A."/>
            <person name="Tartarini S."/>
            <person name="Tonutti P."/>
            <person name="Arus P."/>
            <person name="Orellana A."/>
            <person name="Wells C."/>
            <person name="Main D."/>
            <person name="Vizzotto G."/>
            <person name="Silva H."/>
            <person name="Salamini F."/>
            <person name="Schmutz J."/>
            <person name="Morgante M."/>
            <person name="Rokhsar D.S."/>
        </authorList>
    </citation>
    <scope>NUCLEOTIDE SEQUENCE [LARGE SCALE GENOMIC DNA]</scope>
    <source>
        <strain evidence="4">cv. Nemared</strain>
    </source>
</reference>
<dbReference type="GO" id="GO:0003729">
    <property type="term" value="F:mRNA binding"/>
    <property type="evidence" value="ECO:0000318"/>
    <property type="project" value="GO_Central"/>
</dbReference>
<sequence>QTLPKSFLMMMRKLTAVISPHQTLQLFLRMPFSCTIKRDISSELFAVLSSPKWQKHPSLGKLMPSISPSHVSSLFALKLDPKIAIDFFCWIARTRRFKHSLHTHSSFLLNLLIPNGLLAEAQKFRILMIKACSSTADARFMLDLLLQLNSGGGPKNPEPLQFQPDTFTYNSLILGHCRNKDVGNALRIFKLIPDNGCRRDLISYNYLIHGLCEADSIDEAFKLFSHMGDDNCFPDAGTYNMTVKGYEPDIYTYNVFIDSMCKEHKLDDARMLLSRMVEKRLVADVVTYNTLIDGYCKDGMVEAASKIFNLMESNHCCPDAQTSNALIDGFCKRNMVHQAMTQLNEMLKRKLSPNVVTYNSLIHGQCRAGHFDSAYRLLNLMKQSGLAPDQITYSVLIDTLCKKGRLEEAHALFDSLKEKRIKSDTAIFNAFIDAYRKVGKINYALALFGRMLTEDCLPSSYTFSALIDGLCKEKRKSEASLFLEKMRCTGALKEGDFDRAHTIFKEMVSAGNQPNVITYNPFIHAYCMLGNINEAERVMIKMNEEGISANSLTCTFLIGAYVCMGLIDGAFKHMFDAGCEPSRHTYSFLIKHLSDEKLVKANSNESGLDIISNVSSSNITDIWKTMGFEIALELFEKMIGHGCIPNMNTYEKLGSGQMLYGHMRDIGISPSKDIYNSLVNCCCELQVYGEAAMLVDTMIEHGYLPALESCKLLVCGLFNEQNNEKAKAVFCSVLRCGYNYDEVAWKLILDGLIKKGHVNRGSELVGIMEKMGCQLHPETHSRI</sequence>
<dbReference type="PANTHER" id="PTHR47938">
    <property type="entry name" value="RESPIRATORY COMPLEX I CHAPERONE (CIA84), PUTATIVE (AFU_ORTHOLOGUE AFUA_2G06020)-RELATED"/>
    <property type="match status" value="1"/>
</dbReference>
<dbReference type="AlphaFoldDB" id="M5WQQ1"/>
<dbReference type="Pfam" id="PF12854">
    <property type="entry name" value="PPR_1"/>
    <property type="match status" value="1"/>
</dbReference>
<keyword evidence="4" id="KW-1185">Reference proteome</keyword>
<dbReference type="EMBL" id="CM007654">
    <property type="protein sequence ID" value="ONI13984.1"/>
    <property type="molecule type" value="Genomic_DNA"/>
</dbReference>
<gene>
    <name evidence="3" type="ORF">PRUPE_4G256300</name>
</gene>
<dbReference type="Pfam" id="PF01535">
    <property type="entry name" value="PPR"/>
    <property type="match status" value="3"/>
</dbReference>
<accession>M5WQQ1</accession>
<dbReference type="InterPro" id="IPR011990">
    <property type="entry name" value="TPR-like_helical_dom_sf"/>
</dbReference>
<dbReference type="Pfam" id="PF13041">
    <property type="entry name" value="PPR_2"/>
    <property type="match status" value="5"/>
</dbReference>
<keyword evidence="2" id="KW-0677">Repeat</keyword>
<dbReference type="Gramene" id="ONI13984">
    <property type="protein sequence ID" value="ONI13984"/>
    <property type="gene ID" value="PRUPE_4G256300"/>
</dbReference>
<evidence type="ECO:0000256" key="1">
    <source>
        <dbReference type="ARBA" id="ARBA00007626"/>
    </source>
</evidence>
<dbReference type="OMA" id="AIVEMHE"/>
<proteinExistence type="inferred from homology"/>
<name>M5WQQ1_PRUPE</name>
<dbReference type="HOGENOM" id="CLU_002706_49_2_1"/>
<comment type="similarity">
    <text evidence="1">Belongs to the PPR family. P subfamily.</text>
</comment>
<dbReference type="PANTHER" id="PTHR47938:SF34">
    <property type="entry name" value="EXPRESSED PROTEIN"/>
    <property type="match status" value="1"/>
</dbReference>
<organism evidence="3 4">
    <name type="scientific">Prunus persica</name>
    <name type="common">Peach</name>
    <name type="synonym">Amygdalus persica</name>
    <dbReference type="NCBI Taxonomy" id="3760"/>
    <lineage>
        <taxon>Eukaryota</taxon>
        <taxon>Viridiplantae</taxon>
        <taxon>Streptophyta</taxon>
        <taxon>Embryophyta</taxon>
        <taxon>Tracheophyta</taxon>
        <taxon>Spermatophyta</taxon>
        <taxon>Magnoliopsida</taxon>
        <taxon>eudicotyledons</taxon>
        <taxon>Gunneridae</taxon>
        <taxon>Pentapetalae</taxon>
        <taxon>rosids</taxon>
        <taxon>fabids</taxon>
        <taxon>Rosales</taxon>
        <taxon>Rosaceae</taxon>
        <taxon>Amygdaloideae</taxon>
        <taxon>Amygdaleae</taxon>
        <taxon>Prunus</taxon>
    </lineage>
</organism>
<feature type="non-terminal residue" evidence="3">
    <location>
        <position position="783"/>
    </location>
</feature>
<evidence type="ECO:0000313" key="4">
    <source>
        <dbReference type="Proteomes" id="UP000006882"/>
    </source>
</evidence>
<evidence type="ECO:0008006" key="5">
    <source>
        <dbReference type="Google" id="ProtNLM"/>
    </source>
</evidence>
<dbReference type="Gene3D" id="1.25.40.10">
    <property type="entry name" value="Tetratricopeptide repeat domain"/>
    <property type="match status" value="6"/>
</dbReference>
<dbReference type="InterPro" id="IPR002885">
    <property type="entry name" value="PPR_rpt"/>
</dbReference>
<dbReference type="Proteomes" id="UP000006882">
    <property type="component" value="Chromosome G4"/>
</dbReference>
<protein>
    <recommendedName>
        <fullName evidence="5">Pentacotripeptide-repeat region of PRORP domain-containing protein</fullName>
    </recommendedName>
</protein>
<dbReference type="eggNOG" id="KOG4197">
    <property type="taxonomic scope" value="Eukaryota"/>
</dbReference>
<dbReference type="SUPFAM" id="SSF81901">
    <property type="entry name" value="HCP-like"/>
    <property type="match status" value="1"/>
</dbReference>
<dbReference type="NCBIfam" id="TIGR00756">
    <property type="entry name" value="PPR"/>
    <property type="match status" value="12"/>
</dbReference>
<evidence type="ECO:0000313" key="3">
    <source>
        <dbReference type="EMBL" id="ONI13984.1"/>
    </source>
</evidence>